<dbReference type="PANTHER" id="PTHR30313">
    <property type="entry name" value="DNA PRIMASE"/>
    <property type="match status" value="1"/>
</dbReference>
<evidence type="ECO:0000256" key="9">
    <source>
        <dbReference type="ARBA" id="ARBA00022842"/>
    </source>
</evidence>
<dbReference type="SUPFAM" id="SSF57783">
    <property type="entry name" value="Zinc beta-ribbon"/>
    <property type="match status" value="1"/>
</dbReference>
<keyword evidence="9" id="KW-0460">Magnesium</keyword>
<keyword evidence="11" id="KW-0804">Transcription</keyword>
<dbReference type="AlphaFoldDB" id="A0A0F9H806"/>
<dbReference type="InterPro" id="IPR050219">
    <property type="entry name" value="DnaG_primase"/>
</dbReference>
<evidence type="ECO:0000256" key="6">
    <source>
        <dbReference type="ARBA" id="ARBA00022723"/>
    </source>
</evidence>
<comment type="cofactor">
    <cofactor evidence="1">
        <name>Zn(2+)</name>
        <dbReference type="ChEBI" id="CHEBI:29105"/>
    </cofactor>
</comment>
<evidence type="ECO:0000256" key="7">
    <source>
        <dbReference type="ARBA" id="ARBA00022771"/>
    </source>
</evidence>
<dbReference type="GO" id="GO:0006269">
    <property type="term" value="P:DNA replication, synthesis of primer"/>
    <property type="evidence" value="ECO:0007669"/>
    <property type="project" value="TreeGrafter"/>
</dbReference>
<gene>
    <name evidence="13" type="ORF">LCGC14_1736430</name>
</gene>
<evidence type="ECO:0000313" key="13">
    <source>
        <dbReference type="EMBL" id="KKM07195.1"/>
    </source>
</evidence>
<protein>
    <recommendedName>
        <fullName evidence="12">Zinc finger CHC2-type domain-containing protein</fullName>
    </recommendedName>
</protein>
<dbReference type="Gene3D" id="3.90.580.10">
    <property type="entry name" value="Zinc finger, CHC2-type domain"/>
    <property type="match status" value="1"/>
</dbReference>
<keyword evidence="2" id="KW-0240">DNA-directed RNA polymerase</keyword>
<dbReference type="PANTHER" id="PTHR30313:SF2">
    <property type="entry name" value="DNA PRIMASE"/>
    <property type="match status" value="1"/>
</dbReference>
<proteinExistence type="predicted"/>
<dbReference type="GO" id="GO:0003677">
    <property type="term" value="F:DNA binding"/>
    <property type="evidence" value="ECO:0007669"/>
    <property type="project" value="UniProtKB-KW"/>
</dbReference>
<dbReference type="GO" id="GO:0005737">
    <property type="term" value="C:cytoplasm"/>
    <property type="evidence" value="ECO:0007669"/>
    <property type="project" value="TreeGrafter"/>
</dbReference>
<evidence type="ECO:0000256" key="1">
    <source>
        <dbReference type="ARBA" id="ARBA00001947"/>
    </source>
</evidence>
<keyword evidence="7" id="KW-0863">Zinc-finger</keyword>
<dbReference type="SMART" id="SM00400">
    <property type="entry name" value="ZnF_CHCC"/>
    <property type="match status" value="1"/>
</dbReference>
<reference evidence="13" key="1">
    <citation type="journal article" date="2015" name="Nature">
        <title>Complex archaea that bridge the gap between prokaryotes and eukaryotes.</title>
        <authorList>
            <person name="Spang A."/>
            <person name="Saw J.H."/>
            <person name="Jorgensen S.L."/>
            <person name="Zaremba-Niedzwiedzka K."/>
            <person name="Martijn J."/>
            <person name="Lind A.E."/>
            <person name="van Eijk R."/>
            <person name="Schleper C."/>
            <person name="Guy L."/>
            <person name="Ettema T.J."/>
        </authorList>
    </citation>
    <scope>NUCLEOTIDE SEQUENCE</scope>
</reference>
<sequence length="116" mass="13220">MNGRISDALLDRIREANDIVSVIGDYAVLRKTGRNFKALCPFHTEKTPSFIVSPEKQIFHCFGCSIGGNVFNFLMKYENISFPEAVRRLAKKAGIPLPMATREEGVRVQEKERLYR</sequence>
<keyword evidence="5" id="KW-0235">DNA replication</keyword>
<dbReference type="InterPro" id="IPR002694">
    <property type="entry name" value="Znf_CHC2"/>
</dbReference>
<evidence type="ECO:0000256" key="2">
    <source>
        <dbReference type="ARBA" id="ARBA00022478"/>
    </source>
</evidence>
<evidence type="ECO:0000256" key="4">
    <source>
        <dbReference type="ARBA" id="ARBA00022695"/>
    </source>
</evidence>
<feature type="non-terminal residue" evidence="13">
    <location>
        <position position="116"/>
    </location>
</feature>
<keyword evidence="6" id="KW-0479">Metal-binding</keyword>
<keyword evidence="8" id="KW-0862">Zinc</keyword>
<organism evidence="13">
    <name type="scientific">marine sediment metagenome</name>
    <dbReference type="NCBI Taxonomy" id="412755"/>
    <lineage>
        <taxon>unclassified sequences</taxon>
        <taxon>metagenomes</taxon>
        <taxon>ecological metagenomes</taxon>
    </lineage>
</organism>
<evidence type="ECO:0000256" key="11">
    <source>
        <dbReference type="ARBA" id="ARBA00023163"/>
    </source>
</evidence>
<evidence type="ECO:0000256" key="8">
    <source>
        <dbReference type="ARBA" id="ARBA00022833"/>
    </source>
</evidence>
<dbReference type="GO" id="GO:0008270">
    <property type="term" value="F:zinc ion binding"/>
    <property type="evidence" value="ECO:0007669"/>
    <property type="project" value="UniProtKB-KW"/>
</dbReference>
<dbReference type="EMBL" id="LAZR01015824">
    <property type="protein sequence ID" value="KKM07195.1"/>
    <property type="molecule type" value="Genomic_DNA"/>
</dbReference>
<evidence type="ECO:0000256" key="3">
    <source>
        <dbReference type="ARBA" id="ARBA00022679"/>
    </source>
</evidence>
<dbReference type="InterPro" id="IPR036977">
    <property type="entry name" value="DNA_primase_Znf_CHC2"/>
</dbReference>
<comment type="caution">
    <text evidence="13">The sequence shown here is derived from an EMBL/GenBank/DDBJ whole genome shotgun (WGS) entry which is preliminary data.</text>
</comment>
<dbReference type="GO" id="GO:0003899">
    <property type="term" value="F:DNA-directed RNA polymerase activity"/>
    <property type="evidence" value="ECO:0007669"/>
    <property type="project" value="InterPro"/>
</dbReference>
<evidence type="ECO:0000259" key="12">
    <source>
        <dbReference type="SMART" id="SM00400"/>
    </source>
</evidence>
<dbReference type="Pfam" id="PF01807">
    <property type="entry name" value="Zn_ribbon_DnaG"/>
    <property type="match status" value="1"/>
</dbReference>
<name>A0A0F9H806_9ZZZZ</name>
<dbReference type="FunFam" id="3.90.580.10:FF:000001">
    <property type="entry name" value="DNA primase"/>
    <property type="match status" value="1"/>
</dbReference>
<keyword evidence="4" id="KW-0548">Nucleotidyltransferase</keyword>
<keyword evidence="3" id="KW-0808">Transferase</keyword>
<accession>A0A0F9H806</accession>
<dbReference type="GO" id="GO:0000428">
    <property type="term" value="C:DNA-directed RNA polymerase complex"/>
    <property type="evidence" value="ECO:0007669"/>
    <property type="project" value="UniProtKB-KW"/>
</dbReference>
<evidence type="ECO:0000256" key="5">
    <source>
        <dbReference type="ARBA" id="ARBA00022705"/>
    </source>
</evidence>
<evidence type="ECO:0000256" key="10">
    <source>
        <dbReference type="ARBA" id="ARBA00023125"/>
    </source>
</evidence>
<keyword evidence="10" id="KW-0238">DNA-binding</keyword>
<feature type="domain" description="Zinc finger CHC2-type" evidence="12">
    <location>
        <begin position="36"/>
        <end position="90"/>
    </location>
</feature>